<dbReference type="AlphaFoldDB" id="A0AAV5R920"/>
<evidence type="ECO:0000313" key="2">
    <source>
        <dbReference type="Proteomes" id="UP001378960"/>
    </source>
</evidence>
<accession>A0AAV5R920</accession>
<reference evidence="1 2" key="1">
    <citation type="journal article" date="2023" name="Elife">
        <title>Identification of key yeast species and microbe-microbe interactions impacting larval growth of Drosophila in the wild.</title>
        <authorList>
            <person name="Mure A."/>
            <person name="Sugiura Y."/>
            <person name="Maeda R."/>
            <person name="Honda K."/>
            <person name="Sakurai N."/>
            <person name="Takahashi Y."/>
            <person name="Watada M."/>
            <person name="Katoh T."/>
            <person name="Gotoh A."/>
            <person name="Gotoh Y."/>
            <person name="Taniguchi I."/>
            <person name="Nakamura K."/>
            <person name="Hayashi T."/>
            <person name="Katayama T."/>
            <person name="Uemura T."/>
            <person name="Hattori Y."/>
        </authorList>
    </citation>
    <scope>NUCLEOTIDE SEQUENCE [LARGE SCALE GENOMIC DNA]</scope>
    <source>
        <strain evidence="1 2">PK-24</strain>
    </source>
</reference>
<sequence length="98" mass="11927">MKTNQLRQLDNSLVLTFHHYMTRYSSTDSPNAGLVDWFYNILKINSGYLTCNMDFLELGYFKEVFKTFFEIHKNFEQHLFNELQNRSNYQNSYFDMRI</sequence>
<proteinExistence type="predicted"/>
<dbReference type="Proteomes" id="UP001378960">
    <property type="component" value="Unassembled WGS sequence"/>
</dbReference>
<protein>
    <submittedName>
        <fullName evidence="1">Uncharacterized protein</fullName>
    </submittedName>
</protein>
<organism evidence="1 2">
    <name type="scientific">Pichia kluyveri</name>
    <name type="common">Yeast</name>
    <dbReference type="NCBI Taxonomy" id="36015"/>
    <lineage>
        <taxon>Eukaryota</taxon>
        <taxon>Fungi</taxon>
        <taxon>Dikarya</taxon>
        <taxon>Ascomycota</taxon>
        <taxon>Saccharomycotina</taxon>
        <taxon>Pichiomycetes</taxon>
        <taxon>Pichiales</taxon>
        <taxon>Pichiaceae</taxon>
        <taxon>Pichia</taxon>
    </lineage>
</organism>
<dbReference type="EMBL" id="BTGB01000005">
    <property type="protein sequence ID" value="GMM47293.1"/>
    <property type="molecule type" value="Genomic_DNA"/>
</dbReference>
<name>A0AAV5R920_PICKL</name>
<evidence type="ECO:0000313" key="1">
    <source>
        <dbReference type="EMBL" id="GMM47293.1"/>
    </source>
</evidence>
<comment type="caution">
    <text evidence="1">The sequence shown here is derived from an EMBL/GenBank/DDBJ whole genome shotgun (WGS) entry which is preliminary data.</text>
</comment>
<keyword evidence="2" id="KW-1185">Reference proteome</keyword>
<gene>
    <name evidence="1" type="ORF">DAPK24_038680</name>
</gene>